<reference evidence="3" key="1">
    <citation type="submission" date="2007-07" db="EMBL/GenBank/DDBJ databases">
        <title>PCAP assembly of the Caenorhabditis remanei genome.</title>
        <authorList>
            <consortium name="The Caenorhabditis remanei Sequencing Consortium"/>
            <person name="Wilson R.K."/>
        </authorList>
    </citation>
    <scope>NUCLEOTIDE SEQUENCE [LARGE SCALE GENOMIC DNA]</scope>
    <source>
        <strain evidence="3">PB4641</strain>
    </source>
</reference>
<feature type="compositionally biased region" description="Basic and acidic residues" evidence="1">
    <location>
        <begin position="506"/>
        <end position="524"/>
    </location>
</feature>
<dbReference type="eggNOG" id="ENOG502SE00">
    <property type="taxonomic scope" value="Eukaryota"/>
</dbReference>
<feature type="compositionally biased region" description="Basic and acidic residues" evidence="1">
    <location>
        <begin position="551"/>
        <end position="568"/>
    </location>
</feature>
<dbReference type="InterPro" id="IPR000210">
    <property type="entry name" value="BTB/POZ_dom"/>
</dbReference>
<dbReference type="InterPro" id="IPR011333">
    <property type="entry name" value="SKP1/BTB/POZ_sf"/>
</dbReference>
<dbReference type="OrthoDB" id="6482909at2759"/>
<dbReference type="OMA" id="NMFISWI"/>
<protein>
    <recommendedName>
        <fullName evidence="2">BTB domain-containing protein</fullName>
    </recommendedName>
</protein>
<sequence>MSSSNSLHANAPPHHFEQIAKNLQSKRRVGDFSTCDIRLNLKNGFDMVHSMVVCAHSALLADALEPQRAPYQPIDLKEFEGASVKRVIDWMYSGNLNIPESQIADVLAVASYLRVTMLQQQIEQKIRNHSGNPILALNIASVRDFSVMDATMNGLVYDLTDKVAGLTIEEISKLTVNSMIAVMASVLPMQKKVPLINMFILWIMAKKPEKETINTILQSLVISDITFDALYAIRYSLKQYLTNLDIASKSQLSISPSGTIGIKIVTKKAAKQSEKVASSTSVAPPAEPFHRSRSEISAIEHLPDPFNSRSNYRSVSEIEAIKKIPDPFEKSLASSQSNNSILVRETNTGPKYFTKSEVESLQNMTDPFASSKSEKLLPPISPVYKPSSGFKKPHCTAKYPNWSSDIILKNKEMERQKMLKASFTASEAQLVRDIPDPFGPSDPVIMSPANGSLNKKFSGSGAKQSFSGHSMVNNNYIVKNQVARADRPAILSTMSSASPNVLSSRSEIDPKMMGARKTESEIREIQALPSFHSASFHTAKTSQYSHTPKGNNDKSEKSQKSQKSDKTLKSQKSQKSQKKLPRSQYLYPN</sequence>
<accession>E3MR53</accession>
<evidence type="ECO:0000259" key="2">
    <source>
        <dbReference type="PROSITE" id="PS50097"/>
    </source>
</evidence>
<dbReference type="SUPFAM" id="SSF54695">
    <property type="entry name" value="POZ domain"/>
    <property type="match status" value="1"/>
</dbReference>
<dbReference type="CDD" id="cd18186">
    <property type="entry name" value="BTB_POZ_ZBTB_KLHL-like"/>
    <property type="match status" value="1"/>
</dbReference>
<feature type="compositionally biased region" description="Polar residues" evidence="1">
    <location>
        <begin position="496"/>
        <end position="505"/>
    </location>
</feature>
<dbReference type="Pfam" id="PF00651">
    <property type="entry name" value="BTB"/>
    <property type="match status" value="1"/>
</dbReference>
<gene>
    <name evidence="3" type="ORF">CRE_13530</name>
</gene>
<dbReference type="PROSITE" id="PS50097">
    <property type="entry name" value="BTB"/>
    <property type="match status" value="1"/>
</dbReference>
<dbReference type="KEGG" id="crq:GCK72_013522"/>
<dbReference type="SMART" id="SM00225">
    <property type="entry name" value="BTB"/>
    <property type="match status" value="1"/>
</dbReference>
<dbReference type="GeneID" id="9799410"/>
<dbReference type="Proteomes" id="UP000008281">
    <property type="component" value="Unassembled WGS sequence"/>
</dbReference>
<dbReference type="Gene3D" id="3.30.710.10">
    <property type="entry name" value="Potassium Channel Kv1.1, Chain A"/>
    <property type="match status" value="1"/>
</dbReference>
<dbReference type="HOGENOM" id="CLU_482539_0_0_1"/>
<dbReference type="CTD" id="9799410"/>
<evidence type="ECO:0000313" key="4">
    <source>
        <dbReference type="Proteomes" id="UP000008281"/>
    </source>
</evidence>
<feature type="region of interest" description="Disordered" evidence="1">
    <location>
        <begin position="496"/>
        <end position="589"/>
    </location>
</feature>
<dbReference type="RefSeq" id="XP_003101429.2">
    <property type="nucleotide sequence ID" value="XM_003101381.2"/>
</dbReference>
<dbReference type="PANTHER" id="PTHR22670:SF8">
    <property type="entry name" value="BTB DOMAIN-CONTAINING PROTEIN-RELATED"/>
    <property type="match status" value="1"/>
</dbReference>
<dbReference type="STRING" id="31234.E3MR53"/>
<feature type="domain" description="BTB" evidence="2">
    <location>
        <begin position="35"/>
        <end position="100"/>
    </location>
</feature>
<name>E3MR53_CAERE</name>
<dbReference type="InParanoid" id="E3MR53"/>
<evidence type="ECO:0000313" key="3">
    <source>
        <dbReference type="EMBL" id="EFP07283.1"/>
    </source>
</evidence>
<dbReference type="PANTHER" id="PTHR22670">
    <property type="entry name" value="BTB DOMAIN-CONTAINING PROTEIN-RELATED-RELATED"/>
    <property type="match status" value="1"/>
</dbReference>
<dbReference type="AlphaFoldDB" id="E3MR53"/>
<feature type="compositionally biased region" description="Polar residues" evidence="1">
    <location>
        <begin position="532"/>
        <end position="550"/>
    </location>
</feature>
<keyword evidence="4" id="KW-1185">Reference proteome</keyword>
<dbReference type="FunCoup" id="E3MR53">
    <property type="interactions" value="4"/>
</dbReference>
<organism evidence="4">
    <name type="scientific">Caenorhabditis remanei</name>
    <name type="common">Caenorhabditis vulgaris</name>
    <dbReference type="NCBI Taxonomy" id="31234"/>
    <lineage>
        <taxon>Eukaryota</taxon>
        <taxon>Metazoa</taxon>
        <taxon>Ecdysozoa</taxon>
        <taxon>Nematoda</taxon>
        <taxon>Chromadorea</taxon>
        <taxon>Rhabditida</taxon>
        <taxon>Rhabditina</taxon>
        <taxon>Rhabditomorpha</taxon>
        <taxon>Rhabditoidea</taxon>
        <taxon>Rhabditidae</taxon>
        <taxon>Peloderinae</taxon>
        <taxon>Caenorhabditis</taxon>
    </lineage>
</organism>
<evidence type="ECO:0000256" key="1">
    <source>
        <dbReference type="SAM" id="MobiDB-lite"/>
    </source>
</evidence>
<proteinExistence type="predicted"/>
<dbReference type="EMBL" id="DS268468">
    <property type="protein sequence ID" value="EFP07283.1"/>
    <property type="molecule type" value="Genomic_DNA"/>
</dbReference>